<name>A0A4Q1KH65_9SPHN</name>
<dbReference type="Gene3D" id="3.40.50.1820">
    <property type="entry name" value="alpha/beta hydrolase"/>
    <property type="match status" value="1"/>
</dbReference>
<dbReference type="SUPFAM" id="SSF53474">
    <property type="entry name" value="alpha/beta-Hydrolases"/>
    <property type="match status" value="1"/>
</dbReference>
<dbReference type="EMBL" id="SBKP01000014">
    <property type="protein sequence ID" value="RXR26583.1"/>
    <property type="molecule type" value="Genomic_DNA"/>
</dbReference>
<gene>
    <name evidence="2" type="ORF">EQG66_12455</name>
</gene>
<dbReference type="InterPro" id="IPR022742">
    <property type="entry name" value="Hydrolase_4"/>
</dbReference>
<accession>A0A4Q1KH65</accession>
<keyword evidence="2" id="KW-0378">Hydrolase</keyword>
<keyword evidence="3" id="KW-1185">Reference proteome</keyword>
<dbReference type="Pfam" id="PF12146">
    <property type="entry name" value="Hydrolase_4"/>
    <property type="match status" value="1"/>
</dbReference>
<sequence length="302" mass="32646">MMESWPAPDGWPLRRVRLSGRGGARGSLLFIGGRADHIEKYDEALIGWAEQGWDVESVDWRGQGGSGRLIQGSALGHAEDFGCWLEDIEAYAEDWHTRTSAPHVIVAHSMGGHLVLRALAEGRITADAVALSAPMLGIRAGPLPQWLAGGIAAAACAVGLGRKAVGRVREALSVDEGTALPTVLTHDRERLLREARFELERPDVALGPPTWGWLRAAFRSLAWMARPDTLERITAPMLILASAGDRVVSTPAIIRAAARVPGARIHVYGADVAHEILREVDAVRDDALARIDAFFAEYASRP</sequence>
<dbReference type="InterPro" id="IPR029058">
    <property type="entry name" value="AB_hydrolase_fold"/>
</dbReference>
<organism evidence="2 3">
    <name type="scientific">Sphingobium fluviale</name>
    <dbReference type="NCBI Taxonomy" id="2506423"/>
    <lineage>
        <taxon>Bacteria</taxon>
        <taxon>Pseudomonadati</taxon>
        <taxon>Pseudomonadota</taxon>
        <taxon>Alphaproteobacteria</taxon>
        <taxon>Sphingomonadales</taxon>
        <taxon>Sphingomonadaceae</taxon>
        <taxon>Sphingobium</taxon>
    </lineage>
</organism>
<dbReference type="Proteomes" id="UP000290958">
    <property type="component" value="Unassembled WGS sequence"/>
</dbReference>
<dbReference type="PANTHER" id="PTHR11614">
    <property type="entry name" value="PHOSPHOLIPASE-RELATED"/>
    <property type="match status" value="1"/>
</dbReference>
<protein>
    <submittedName>
        <fullName evidence="2">Alpha/beta hydrolase</fullName>
    </submittedName>
</protein>
<evidence type="ECO:0000259" key="1">
    <source>
        <dbReference type="Pfam" id="PF12146"/>
    </source>
</evidence>
<reference evidence="3" key="1">
    <citation type="submission" date="2019-01" db="EMBL/GenBank/DDBJ databases">
        <title>Cytophagaceae bacterium strain CAR-16.</title>
        <authorList>
            <person name="Chen W.-M."/>
        </authorList>
    </citation>
    <scope>NUCLEOTIDE SEQUENCE [LARGE SCALE GENOMIC DNA]</scope>
    <source>
        <strain evidence="3">CHR27</strain>
    </source>
</reference>
<evidence type="ECO:0000313" key="3">
    <source>
        <dbReference type="Proteomes" id="UP000290958"/>
    </source>
</evidence>
<dbReference type="OrthoDB" id="9788260at2"/>
<comment type="caution">
    <text evidence="2">The sequence shown here is derived from an EMBL/GenBank/DDBJ whole genome shotgun (WGS) entry which is preliminary data.</text>
</comment>
<dbReference type="AlphaFoldDB" id="A0A4Q1KH65"/>
<evidence type="ECO:0000313" key="2">
    <source>
        <dbReference type="EMBL" id="RXR26583.1"/>
    </source>
</evidence>
<dbReference type="InterPro" id="IPR051044">
    <property type="entry name" value="MAG_DAG_Lipase"/>
</dbReference>
<feature type="domain" description="Serine aminopeptidase S33" evidence="1">
    <location>
        <begin position="24"/>
        <end position="281"/>
    </location>
</feature>
<proteinExistence type="predicted"/>
<dbReference type="GO" id="GO:0016787">
    <property type="term" value="F:hydrolase activity"/>
    <property type="evidence" value="ECO:0007669"/>
    <property type="project" value="UniProtKB-KW"/>
</dbReference>